<dbReference type="OrthoDB" id="2312654at2"/>
<evidence type="ECO:0000313" key="1">
    <source>
        <dbReference type="EMBL" id="KRL21116.1"/>
    </source>
</evidence>
<dbReference type="EMBL" id="AZEL01000050">
    <property type="protein sequence ID" value="KRL21116.1"/>
    <property type="molecule type" value="Genomic_DNA"/>
</dbReference>
<organism evidence="1 2">
    <name type="scientific">Lactobacillus gallinarum DSM 10532 = JCM 2011</name>
    <dbReference type="NCBI Taxonomy" id="1423748"/>
    <lineage>
        <taxon>Bacteria</taxon>
        <taxon>Bacillati</taxon>
        <taxon>Bacillota</taxon>
        <taxon>Bacilli</taxon>
        <taxon>Lactobacillales</taxon>
        <taxon>Lactobacillaceae</taxon>
        <taxon>Lactobacillus</taxon>
    </lineage>
</organism>
<dbReference type="PATRIC" id="fig|1423748.3.peg.1662"/>
<dbReference type="Proteomes" id="UP000051311">
    <property type="component" value="Unassembled WGS sequence"/>
</dbReference>
<proteinExistence type="predicted"/>
<name>A0A0R1NME4_9LACO</name>
<protein>
    <submittedName>
        <fullName evidence="1">Uncharacterized protein</fullName>
    </submittedName>
</protein>
<dbReference type="eggNOG" id="ENOG5030AA6">
    <property type="taxonomic scope" value="Bacteria"/>
</dbReference>
<reference evidence="1 2" key="1">
    <citation type="journal article" date="2015" name="Genome Announc.">
        <title>Expanding the biotechnology potential of lactobacilli through comparative genomics of 213 strains and associated genera.</title>
        <authorList>
            <person name="Sun Z."/>
            <person name="Harris H.M."/>
            <person name="McCann A."/>
            <person name="Guo C."/>
            <person name="Argimon S."/>
            <person name="Zhang W."/>
            <person name="Yang X."/>
            <person name="Jeffery I.B."/>
            <person name="Cooney J.C."/>
            <person name="Kagawa T.F."/>
            <person name="Liu W."/>
            <person name="Song Y."/>
            <person name="Salvetti E."/>
            <person name="Wrobel A."/>
            <person name="Rasinkangas P."/>
            <person name="Parkhill J."/>
            <person name="Rea M.C."/>
            <person name="O'Sullivan O."/>
            <person name="Ritari J."/>
            <person name="Douillard F.P."/>
            <person name="Paul Ross R."/>
            <person name="Yang R."/>
            <person name="Briner A.E."/>
            <person name="Felis G.E."/>
            <person name="de Vos W.M."/>
            <person name="Barrangou R."/>
            <person name="Klaenhammer T.R."/>
            <person name="Caufield P.W."/>
            <person name="Cui Y."/>
            <person name="Zhang H."/>
            <person name="O'Toole P.W."/>
        </authorList>
    </citation>
    <scope>NUCLEOTIDE SEQUENCE [LARGE SCALE GENOMIC DNA]</scope>
    <source>
        <strain evidence="1 2">DSM 10532</strain>
    </source>
</reference>
<dbReference type="RefSeq" id="WP_025005468.1">
    <property type="nucleotide sequence ID" value="NZ_AZEL01000050.1"/>
</dbReference>
<sequence length="170" mass="20443">MLRLTKIKLVENNELDDSFTETYVQAQYLYSQLLLERYVNRHHSLHLLRKYLDKYFYEAMVKEIKLKISQGTIDDTVVNNIEVVKYAKLDENLIITQLNVNGQDKEVQFNEGFEDSFARDTWSDYVIFGKTKSGQYKIVSLVYGEHFHLNGRDYNRQRNLRHTQYFERRK</sequence>
<accession>A0A0R1NME4</accession>
<evidence type="ECO:0000313" key="2">
    <source>
        <dbReference type="Proteomes" id="UP000051311"/>
    </source>
</evidence>
<dbReference type="AlphaFoldDB" id="A0A0R1NME4"/>
<dbReference type="STRING" id="1423748.FC37_GL001598"/>
<gene>
    <name evidence="1" type="ORF">FC37_GL001598</name>
</gene>
<comment type="caution">
    <text evidence="1">The sequence shown here is derived from an EMBL/GenBank/DDBJ whole genome shotgun (WGS) entry which is preliminary data.</text>
</comment>